<dbReference type="InterPro" id="IPR045058">
    <property type="entry name" value="GIMA/IAN/Toc"/>
</dbReference>
<dbReference type="Proteomes" id="UP000683360">
    <property type="component" value="Unassembled WGS sequence"/>
</dbReference>
<evidence type="ECO:0000313" key="5">
    <source>
        <dbReference type="EMBL" id="CAG2237607.1"/>
    </source>
</evidence>
<evidence type="ECO:0000259" key="4">
    <source>
        <dbReference type="Pfam" id="PF04548"/>
    </source>
</evidence>
<dbReference type="InterPro" id="IPR006703">
    <property type="entry name" value="G_AIG1"/>
</dbReference>
<evidence type="ECO:0000256" key="2">
    <source>
        <dbReference type="ARBA" id="ARBA00022741"/>
    </source>
</evidence>
<name>A0A8S3U2A8_MYTED</name>
<keyword evidence="2" id="KW-0547">Nucleotide-binding</keyword>
<dbReference type="PANTHER" id="PTHR10903">
    <property type="entry name" value="GTPASE, IMAP FAMILY MEMBER-RELATED"/>
    <property type="match status" value="1"/>
</dbReference>
<gene>
    <name evidence="5" type="ORF">MEDL_50035</name>
</gene>
<dbReference type="InterPro" id="IPR027417">
    <property type="entry name" value="P-loop_NTPase"/>
</dbReference>
<organism evidence="5 6">
    <name type="scientific">Mytilus edulis</name>
    <name type="common">Blue mussel</name>
    <dbReference type="NCBI Taxonomy" id="6550"/>
    <lineage>
        <taxon>Eukaryota</taxon>
        <taxon>Metazoa</taxon>
        <taxon>Spiralia</taxon>
        <taxon>Lophotrochozoa</taxon>
        <taxon>Mollusca</taxon>
        <taxon>Bivalvia</taxon>
        <taxon>Autobranchia</taxon>
        <taxon>Pteriomorphia</taxon>
        <taxon>Mytilida</taxon>
        <taxon>Mytiloidea</taxon>
        <taxon>Mytilidae</taxon>
        <taxon>Mytilinae</taxon>
        <taxon>Mytilus</taxon>
    </lineage>
</organism>
<feature type="domain" description="AIG1-type G" evidence="4">
    <location>
        <begin position="115"/>
        <end position="199"/>
    </location>
</feature>
<protein>
    <recommendedName>
        <fullName evidence="4">AIG1-type G domain-containing protein</fullName>
    </recommendedName>
</protein>
<dbReference type="EMBL" id="CAJPWZ010002393">
    <property type="protein sequence ID" value="CAG2237607.1"/>
    <property type="molecule type" value="Genomic_DNA"/>
</dbReference>
<dbReference type="PANTHER" id="PTHR10903:SF170">
    <property type="entry name" value="GTPASE IMAP FAMILY MEMBER 7"/>
    <property type="match status" value="1"/>
</dbReference>
<dbReference type="SUPFAM" id="SSF52540">
    <property type="entry name" value="P-loop containing nucleoside triphosphate hydrolases"/>
    <property type="match status" value="1"/>
</dbReference>
<proteinExistence type="inferred from homology"/>
<dbReference type="OrthoDB" id="10061751at2759"/>
<comment type="similarity">
    <text evidence="1">Belongs to the TRAFAC class TrmE-Era-EngA-EngB-Septin-like GTPase superfamily. AIG1/Toc34/Toc159-like paraseptin GTPase family. IAN subfamily.</text>
</comment>
<dbReference type="AlphaFoldDB" id="A0A8S3U2A8"/>
<dbReference type="Gene3D" id="3.40.50.300">
    <property type="entry name" value="P-loop containing nucleotide triphosphate hydrolases"/>
    <property type="match status" value="2"/>
</dbReference>
<reference evidence="5" key="1">
    <citation type="submission" date="2021-03" db="EMBL/GenBank/DDBJ databases">
        <authorList>
            <person name="Bekaert M."/>
        </authorList>
    </citation>
    <scope>NUCLEOTIDE SEQUENCE</scope>
</reference>
<comment type="caution">
    <text evidence="5">The sequence shown here is derived from an EMBL/GenBank/DDBJ whole genome shotgun (WGS) entry which is preliminary data.</text>
</comment>
<keyword evidence="6" id="KW-1185">Reference proteome</keyword>
<evidence type="ECO:0000313" key="6">
    <source>
        <dbReference type="Proteomes" id="UP000683360"/>
    </source>
</evidence>
<keyword evidence="3" id="KW-0342">GTP-binding</keyword>
<accession>A0A8S3U2A8</accession>
<sequence>MIMVRKNEIVDDDGDPMDIHTFIANRTCKEVQDLYEKCDRRIIAVDNITSKENKEIYRDQILDMIEKFSRYYSHDYFKIAMENKELRELIESMSQNQAVHSNEQIKLLEEKLDIRIALIGKTGAGKSAVGNILLGRPEFVSQPTSKSVTGECKIGTTSLSSDRILHVVDIPGIMDTEDQKMELEVIKSTAFLSPGTKRIFTCIATKPSNKNGNKFDKGVAKSVWK</sequence>
<evidence type="ECO:0000256" key="3">
    <source>
        <dbReference type="ARBA" id="ARBA00023134"/>
    </source>
</evidence>
<evidence type="ECO:0000256" key="1">
    <source>
        <dbReference type="ARBA" id="ARBA00008535"/>
    </source>
</evidence>
<dbReference type="Pfam" id="PF04548">
    <property type="entry name" value="AIG1"/>
    <property type="match status" value="1"/>
</dbReference>
<dbReference type="GO" id="GO:0005525">
    <property type="term" value="F:GTP binding"/>
    <property type="evidence" value="ECO:0007669"/>
    <property type="project" value="UniProtKB-KW"/>
</dbReference>